<keyword evidence="2" id="KW-1185">Reference proteome</keyword>
<reference evidence="1" key="2">
    <citation type="submission" date="2021-01" db="EMBL/GenBank/DDBJ databases">
        <authorList>
            <person name="Schikora-Tamarit M.A."/>
        </authorList>
    </citation>
    <scope>NUCLEOTIDE SEQUENCE</scope>
    <source>
        <strain evidence="1">CBS6075</strain>
    </source>
</reference>
<organism evidence="1 2">
    <name type="scientific">Ogataea philodendri</name>
    <dbReference type="NCBI Taxonomy" id="1378263"/>
    <lineage>
        <taxon>Eukaryota</taxon>
        <taxon>Fungi</taxon>
        <taxon>Dikarya</taxon>
        <taxon>Ascomycota</taxon>
        <taxon>Saccharomycotina</taxon>
        <taxon>Pichiomycetes</taxon>
        <taxon>Pichiales</taxon>
        <taxon>Pichiaceae</taxon>
        <taxon>Ogataea</taxon>
    </lineage>
</organism>
<dbReference type="EMBL" id="JAEUBE010000439">
    <property type="protein sequence ID" value="KAH3661518.1"/>
    <property type="molecule type" value="Genomic_DNA"/>
</dbReference>
<reference evidence="1" key="1">
    <citation type="journal article" date="2021" name="Open Biol.">
        <title>Shared evolutionary footprints suggest mitochondrial oxidative damage underlies multiple complex I losses in fungi.</title>
        <authorList>
            <person name="Schikora-Tamarit M.A."/>
            <person name="Marcet-Houben M."/>
            <person name="Nosek J."/>
            <person name="Gabaldon T."/>
        </authorList>
    </citation>
    <scope>NUCLEOTIDE SEQUENCE</scope>
    <source>
        <strain evidence="1">CBS6075</strain>
    </source>
</reference>
<dbReference type="OrthoDB" id="3992492at2759"/>
<protein>
    <submittedName>
        <fullName evidence="1">Uncharacterized protein</fullName>
    </submittedName>
</protein>
<evidence type="ECO:0000313" key="1">
    <source>
        <dbReference type="EMBL" id="KAH3661518.1"/>
    </source>
</evidence>
<dbReference type="Proteomes" id="UP000769157">
    <property type="component" value="Unassembled WGS sequence"/>
</dbReference>
<dbReference type="GeneID" id="70238330"/>
<accession>A0A9P8T090</accession>
<comment type="caution">
    <text evidence="1">The sequence shown here is derived from an EMBL/GenBank/DDBJ whole genome shotgun (WGS) entry which is preliminary data.</text>
</comment>
<name>A0A9P8T090_9ASCO</name>
<dbReference type="RefSeq" id="XP_046058631.1">
    <property type="nucleotide sequence ID" value="XM_046207645.1"/>
</dbReference>
<evidence type="ECO:0000313" key="2">
    <source>
        <dbReference type="Proteomes" id="UP000769157"/>
    </source>
</evidence>
<gene>
    <name evidence="1" type="ORF">OGAPHI_006366</name>
</gene>
<sequence length="453" mass="52528">MRSRLKFSDDSHREKVWSNEMLFFYMNLLLDEYNTGMKFGLFRNKDSYGPKSGVVEIMFHPFLWAGDWHLAVGFHKLHKIAVINCSKLDPKENAGFPIRSVLKLEEFVFFFGHKINKSSLKHPYKAASFIEPVSSINAINLLALVFTFCVTPTHLTDMFSQVGAEPRTYDVSEFYEEIVRFDRFGYARAVLGNQVMDKLVEKSLPEQQVSETSYPFELENTDFDAIFPKKTAEHFLKAMKEGDDGFIQDADVFDEVVEMIEGWCHVGQKDEFESWSMLFRESIVAFYSVGSKMEFDEEEFGEVLQSADHKSQVFPLILENGNLLLINLERQETELISNIVELSSKNLKGSTVVRTFAVRRLIEMYGWHNRLLVSKVNFHRYSVRTQDLTKNITTFFFFIHHFIHHGKFDTQLAPDQIDTDYYGVAFQSLMHRIVAGNRSGILSDYRKLVKCIS</sequence>
<proteinExistence type="predicted"/>
<dbReference type="AlphaFoldDB" id="A0A9P8T090"/>